<keyword evidence="2" id="KW-1185">Reference proteome</keyword>
<protein>
    <submittedName>
        <fullName evidence="1">Uncharacterized protein</fullName>
    </submittedName>
</protein>
<name>A0A6N4SQN6_CYTH3</name>
<organism evidence="1 2">
    <name type="scientific">Cytophaga hutchinsonii (strain ATCC 33406 / DSM 1761 / CIP 103989 / NBRC 15051 / NCIMB 9469 / D465)</name>
    <dbReference type="NCBI Taxonomy" id="269798"/>
    <lineage>
        <taxon>Bacteria</taxon>
        <taxon>Pseudomonadati</taxon>
        <taxon>Bacteroidota</taxon>
        <taxon>Cytophagia</taxon>
        <taxon>Cytophagales</taxon>
        <taxon>Cytophagaceae</taxon>
        <taxon>Cytophaga</taxon>
    </lineage>
</organism>
<dbReference type="OrthoDB" id="980228at2"/>
<sequence>MAFDNFYYCVLYEKKYSDYFLYQCILLWMCRKTKSSVTEQQPDSSAIHTISTLPDTNQYLYDFLKMVLADQKLQYSYGLSQEVKNCLYVESDEVYLSRFIITPPQTNPYDQNPSGVDSTKLIYNTDSSVSVNISAQLILNTLTLLPNHACLKKSDITYMMAEKSRLHNLKWNNQKTGFSLTNKNNWYTFSLPYFSKDKKKAFICIQSLCPGLCGSGDVLLYQFKNNKWTSQKVDSWLH</sequence>
<evidence type="ECO:0000313" key="1">
    <source>
        <dbReference type="EMBL" id="ABG58692.1"/>
    </source>
</evidence>
<dbReference type="RefSeq" id="WP_011584807.1">
    <property type="nucleotide sequence ID" value="NC_008255.1"/>
</dbReference>
<accession>A0A6N4SQN6</accession>
<dbReference type="KEGG" id="chu:CHU_1421"/>
<dbReference type="EMBL" id="CP000383">
    <property type="protein sequence ID" value="ABG58692.1"/>
    <property type="molecule type" value="Genomic_DNA"/>
</dbReference>
<gene>
    <name evidence="1" type="ordered locus">CHU_1421</name>
</gene>
<dbReference type="Proteomes" id="UP000001822">
    <property type="component" value="Chromosome"/>
</dbReference>
<proteinExistence type="predicted"/>
<dbReference type="AlphaFoldDB" id="A0A6N4SQN6"/>
<evidence type="ECO:0000313" key="2">
    <source>
        <dbReference type="Proteomes" id="UP000001822"/>
    </source>
</evidence>
<reference evidence="1 2" key="1">
    <citation type="journal article" date="2007" name="Appl. Environ. Microbiol.">
        <title>Genome sequence of the cellulolytic gliding bacterium Cytophaga hutchinsonii.</title>
        <authorList>
            <person name="Xie G."/>
            <person name="Bruce D.C."/>
            <person name="Challacombe J.F."/>
            <person name="Chertkov O."/>
            <person name="Detter J.C."/>
            <person name="Gilna P."/>
            <person name="Han C.S."/>
            <person name="Lucas S."/>
            <person name="Misra M."/>
            <person name="Myers G.L."/>
            <person name="Richardson P."/>
            <person name="Tapia R."/>
            <person name="Thayer N."/>
            <person name="Thompson L.S."/>
            <person name="Brettin T.S."/>
            <person name="Henrissat B."/>
            <person name="Wilson D.B."/>
            <person name="McBride M.J."/>
        </authorList>
    </citation>
    <scope>NUCLEOTIDE SEQUENCE [LARGE SCALE GENOMIC DNA]</scope>
    <source>
        <strain evidence="2">ATCC 33406 / DSM 1761 / CIP 103989 / NBRC 15051 / NCIMB 9469 / D465</strain>
    </source>
</reference>